<dbReference type="Pfam" id="PF07714">
    <property type="entry name" value="PK_Tyr_Ser-Thr"/>
    <property type="match status" value="1"/>
</dbReference>
<evidence type="ECO:0000256" key="1">
    <source>
        <dbReference type="ARBA" id="ARBA00004496"/>
    </source>
</evidence>
<dbReference type="Pfam" id="PF09027">
    <property type="entry name" value="GTPase_binding"/>
    <property type="match status" value="1"/>
</dbReference>
<protein>
    <submittedName>
        <fullName evidence="4">Activated CDC42 kinase 1</fullName>
    </submittedName>
</protein>
<evidence type="ECO:0000256" key="2">
    <source>
        <dbReference type="ARBA" id="ARBA00022490"/>
    </source>
</evidence>
<dbReference type="InterPro" id="IPR036028">
    <property type="entry name" value="SH3-like_dom_sf"/>
</dbReference>
<feature type="domain" description="Protein kinase" evidence="3">
    <location>
        <begin position="1"/>
        <end position="75"/>
    </location>
</feature>
<dbReference type="PANTHER" id="PTHR24416">
    <property type="entry name" value="TYROSINE-PROTEIN KINASE RECEPTOR"/>
    <property type="match status" value="1"/>
</dbReference>
<dbReference type="GO" id="GO:0043235">
    <property type="term" value="C:receptor complex"/>
    <property type="evidence" value="ECO:0007669"/>
    <property type="project" value="TreeGrafter"/>
</dbReference>
<dbReference type="PANTHER" id="PTHR24416:SF611">
    <property type="entry name" value="TYROSINE-PROTEIN KINASE TRANSMEMBRANE RECEPTOR ROR"/>
    <property type="match status" value="1"/>
</dbReference>
<dbReference type="Gene3D" id="2.30.30.40">
    <property type="entry name" value="SH3 Domains"/>
    <property type="match status" value="1"/>
</dbReference>
<dbReference type="InterPro" id="IPR050122">
    <property type="entry name" value="RTK"/>
</dbReference>
<dbReference type="InterPro" id="IPR001245">
    <property type="entry name" value="Ser-Thr/Tyr_kinase_cat_dom"/>
</dbReference>
<organism evidence="4 5">
    <name type="scientific">Portunus trituberculatus</name>
    <name type="common">Swimming crab</name>
    <name type="synonym">Neptunus trituberculatus</name>
    <dbReference type="NCBI Taxonomy" id="210409"/>
    <lineage>
        <taxon>Eukaryota</taxon>
        <taxon>Metazoa</taxon>
        <taxon>Ecdysozoa</taxon>
        <taxon>Arthropoda</taxon>
        <taxon>Crustacea</taxon>
        <taxon>Multicrustacea</taxon>
        <taxon>Malacostraca</taxon>
        <taxon>Eumalacostraca</taxon>
        <taxon>Eucarida</taxon>
        <taxon>Decapoda</taxon>
        <taxon>Pleocyemata</taxon>
        <taxon>Brachyura</taxon>
        <taxon>Eubrachyura</taxon>
        <taxon>Portunoidea</taxon>
        <taxon>Portunidae</taxon>
        <taxon>Portuninae</taxon>
        <taxon>Portunus</taxon>
    </lineage>
</organism>
<proteinExistence type="predicted"/>
<dbReference type="GO" id="GO:0007169">
    <property type="term" value="P:cell surface receptor protein tyrosine kinase signaling pathway"/>
    <property type="evidence" value="ECO:0007669"/>
    <property type="project" value="TreeGrafter"/>
</dbReference>
<evidence type="ECO:0000313" key="5">
    <source>
        <dbReference type="Proteomes" id="UP000324222"/>
    </source>
</evidence>
<dbReference type="GO" id="GO:0004714">
    <property type="term" value="F:transmembrane receptor protein tyrosine kinase activity"/>
    <property type="evidence" value="ECO:0007669"/>
    <property type="project" value="TreeGrafter"/>
</dbReference>
<dbReference type="Gene3D" id="1.10.510.10">
    <property type="entry name" value="Transferase(Phosphotransferase) domain 1"/>
    <property type="match status" value="1"/>
</dbReference>
<dbReference type="GO" id="GO:0005886">
    <property type="term" value="C:plasma membrane"/>
    <property type="evidence" value="ECO:0007669"/>
    <property type="project" value="TreeGrafter"/>
</dbReference>
<dbReference type="SUPFAM" id="SSF50044">
    <property type="entry name" value="SH3-domain"/>
    <property type="match status" value="1"/>
</dbReference>
<keyword evidence="4" id="KW-0418">Kinase</keyword>
<gene>
    <name evidence="4" type="primary">Tnk2_1</name>
    <name evidence="4" type="ORF">E2C01_079981</name>
</gene>
<comment type="subcellular location">
    <subcellularLocation>
        <location evidence="1">Cytoplasm</location>
    </subcellularLocation>
</comment>
<dbReference type="PROSITE" id="PS50011">
    <property type="entry name" value="PROTEIN_KINASE_DOM"/>
    <property type="match status" value="1"/>
</dbReference>
<dbReference type="EMBL" id="VSRR010067694">
    <property type="protein sequence ID" value="MPC85217.1"/>
    <property type="molecule type" value="Genomic_DNA"/>
</dbReference>
<dbReference type="AlphaFoldDB" id="A0A5B7IUS0"/>
<dbReference type="GO" id="GO:0005524">
    <property type="term" value="F:ATP binding"/>
    <property type="evidence" value="ECO:0007669"/>
    <property type="project" value="InterPro"/>
</dbReference>
<evidence type="ECO:0000313" key="4">
    <source>
        <dbReference type="EMBL" id="MPC85217.1"/>
    </source>
</evidence>
<sequence>MYGVTLWEMFSFGEDPWAGLNGQQILRKIDQEGERLTCPAACPADIYTLLLECWAQDPSSRPTFGQVYQRVSAIMPDTLKVVQVWEEEGGLGVQVNDVVAVIDGRAEDYWWKGQNQRTFCIGKFPRCITNPRRPLANQDISKPLDHSFIHTGRERERVVIQ</sequence>
<dbReference type="InterPro" id="IPR037085">
    <property type="entry name" value="Cdc42-bd-like_dom_sf"/>
</dbReference>
<dbReference type="InterPro" id="IPR015116">
    <property type="entry name" value="Cdc42-bd-like"/>
</dbReference>
<dbReference type="OrthoDB" id="635774at2759"/>
<comment type="caution">
    <text evidence="4">The sequence shown here is derived from an EMBL/GenBank/DDBJ whole genome shotgun (WGS) entry which is preliminary data.</text>
</comment>
<evidence type="ECO:0000259" key="3">
    <source>
        <dbReference type="PROSITE" id="PS50011"/>
    </source>
</evidence>
<name>A0A5B7IUS0_PORTR</name>
<dbReference type="InterPro" id="IPR000719">
    <property type="entry name" value="Prot_kinase_dom"/>
</dbReference>
<dbReference type="Gene3D" id="4.10.680.10">
    <property type="entry name" value="Cdc42-like binding domain"/>
    <property type="match status" value="1"/>
</dbReference>
<accession>A0A5B7IUS0</accession>
<keyword evidence="4" id="KW-0808">Transferase</keyword>
<keyword evidence="5" id="KW-1185">Reference proteome</keyword>
<reference evidence="4 5" key="1">
    <citation type="submission" date="2019-05" db="EMBL/GenBank/DDBJ databases">
        <title>Another draft genome of Portunus trituberculatus and its Hox gene families provides insights of decapod evolution.</title>
        <authorList>
            <person name="Jeong J.-H."/>
            <person name="Song I."/>
            <person name="Kim S."/>
            <person name="Choi T."/>
            <person name="Kim D."/>
            <person name="Ryu S."/>
            <person name="Kim W."/>
        </authorList>
    </citation>
    <scope>NUCLEOTIDE SEQUENCE [LARGE SCALE GENOMIC DNA]</scope>
    <source>
        <tissue evidence="4">Muscle</tissue>
    </source>
</reference>
<dbReference type="GO" id="GO:0005737">
    <property type="term" value="C:cytoplasm"/>
    <property type="evidence" value="ECO:0007669"/>
    <property type="project" value="UniProtKB-SubCell"/>
</dbReference>
<dbReference type="Proteomes" id="UP000324222">
    <property type="component" value="Unassembled WGS sequence"/>
</dbReference>
<dbReference type="InterPro" id="IPR011009">
    <property type="entry name" value="Kinase-like_dom_sf"/>
</dbReference>
<keyword evidence="2" id="KW-0963">Cytoplasm</keyword>
<dbReference type="SUPFAM" id="SSF56112">
    <property type="entry name" value="Protein kinase-like (PK-like)"/>
    <property type="match status" value="1"/>
</dbReference>